<name>A0A401W273_STREY</name>
<evidence type="ECO:0000259" key="1">
    <source>
        <dbReference type="Pfam" id="PF03992"/>
    </source>
</evidence>
<proteinExistence type="predicted"/>
<dbReference type="Pfam" id="PF03992">
    <property type="entry name" value="ABM"/>
    <property type="match status" value="1"/>
</dbReference>
<reference evidence="2 3" key="1">
    <citation type="submission" date="2018-11" db="EMBL/GenBank/DDBJ databases">
        <title>Whole genome sequence of Streptomyces paromomycinus NBRC 15454(T).</title>
        <authorList>
            <person name="Komaki H."/>
            <person name="Tamura T."/>
        </authorList>
    </citation>
    <scope>NUCLEOTIDE SEQUENCE [LARGE SCALE GENOMIC DNA]</scope>
    <source>
        <strain evidence="2 3">NBRC 15454</strain>
    </source>
</reference>
<evidence type="ECO:0000313" key="2">
    <source>
        <dbReference type="EMBL" id="GCD43417.1"/>
    </source>
</evidence>
<dbReference type="EMBL" id="BHZD01000001">
    <property type="protein sequence ID" value="GCD43417.1"/>
    <property type="molecule type" value="Genomic_DNA"/>
</dbReference>
<dbReference type="InterPro" id="IPR011008">
    <property type="entry name" value="Dimeric_a/b-barrel"/>
</dbReference>
<comment type="caution">
    <text evidence="2">The sequence shown here is derived from an EMBL/GenBank/DDBJ whole genome shotgun (WGS) entry which is preliminary data.</text>
</comment>
<dbReference type="RefSeq" id="WP_125054549.1">
    <property type="nucleotide sequence ID" value="NZ_BHZD01000001.1"/>
</dbReference>
<dbReference type="SUPFAM" id="SSF54909">
    <property type="entry name" value="Dimeric alpha+beta barrel"/>
    <property type="match status" value="1"/>
</dbReference>
<dbReference type="Proteomes" id="UP000286746">
    <property type="component" value="Unassembled WGS sequence"/>
</dbReference>
<dbReference type="Gene3D" id="3.30.70.100">
    <property type="match status" value="1"/>
</dbReference>
<dbReference type="AlphaFoldDB" id="A0A401W273"/>
<evidence type="ECO:0000313" key="3">
    <source>
        <dbReference type="Proteomes" id="UP000286746"/>
    </source>
</evidence>
<organism evidence="2 3">
    <name type="scientific">Streptomyces paromomycinus</name>
    <name type="common">Streptomyces rimosus subsp. paromomycinus</name>
    <dbReference type="NCBI Taxonomy" id="92743"/>
    <lineage>
        <taxon>Bacteria</taxon>
        <taxon>Bacillati</taxon>
        <taxon>Actinomycetota</taxon>
        <taxon>Actinomycetes</taxon>
        <taxon>Kitasatosporales</taxon>
        <taxon>Streptomycetaceae</taxon>
        <taxon>Streptomyces</taxon>
    </lineage>
</organism>
<dbReference type="InterPro" id="IPR007138">
    <property type="entry name" value="ABM_dom"/>
</dbReference>
<accession>A0A401W273</accession>
<feature type="domain" description="ABM" evidence="1">
    <location>
        <begin position="5"/>
        <end position="67"/>
    </location>
</feature>
<gene>
    <name evidence="2" type="ORF">GKJPGBOP_03098</name>
</gene>
<protein>
    <recommendedName>
        <fullName evidence="1">ABM domain-containing protein</fullName>
    </recommendedName>
</protein>
<keyword evidence="3" id="KW-1185">Reference proteome</keyword>
<sequence length="95" mass="10373">MKVGMVAHHYPHAAHRAEFVTRVRRVAEEFRRTPGCLSADCWLAADGDAVVSIVEWESEEASAASLAAVQAAAGLDLAYDERESRPREIVRLAAP</sequence>